<gene>
    <name evidence="2" type="ORF">ABIH81_22875</name>
</gene>
<protein>
    <submittedName>
        <fullName evidence="2">Uncharacterized protein</fullName>
    </submittedName>
</protein>
<organism evidence="2">
    <name type="scientific">Micromonospora sp. HUAS YX12</name>
    <dbReference type="NCBI Taxonomy" id="3156396"/>
    <lineage>
        <taxon>Bacteria</taxon>
        <taxon>Bacillati</taxon>
        <taxon>Actinomycetota</taxon>
        <taxon>Actinomycetes</taxon>
        <taxon>Micromonosporales</taxon>
        <taxon>Micromonosporaceae</taxon>
        <taxon>Micromonospora</taxon>
    </lineage>
</organism>
<evidence type="ECO:0000256" key="1">
    <source>
        <dbReference type="SAM" id="MobiDB-lite"/>
    </source>
</evidence>
<feature type="region of interest" description="Disordered" evidence="1">
    <location>
        <begin position="60"/>
        <end position="110"/>
    </location>
</feature>
<dbReference type="AlphaFoldDB" id="A0AAU7QY68"/>
<evidence type="ECO:0000313" key="2">
    <source>
        <dbReference type="EMBL" id="XBT80476.1"/>
    </source>
</evidence>
<accession>A0AAU7QY68</accession>
<name>A0AAU7QY68_9ACTN</name>
<reference evidence="2" key="1">
    <citation type="submission" date="2024-06" db="EMBL/GenBank/DDBJ databases">
        <title>Micromonospora sp. strain HUAS YX12 genome sequences.</title>
        <authorList>
            <person name="Mo P."/>
        </authorList>
    </citation>
    <scope>NUCLEOTIDE SEQUENCE</scope>
    <source>
        <strain evidence="2">HUAS YX12</strain>
    </source>
</reference>
<sequence>MSEASTDRVADRPAEVTDPLLWDLAAAVADAHQPDAERVCASPSCAGAAWPCAAWNNAQAGLSAARAPRQSATSPQSASTRPVTGQPGAAGEPGTVAARTGARSLAATAA</sequence>
<dbReference type="EMBL" id="CP157974">
    <property type="protein sequence ID" value="XBT80476.1"/>
    <property type="molecule type" value="Genomic_DNA"/>
</dbReference>
<feature type="compositionally biased region" description="Polar residues" evidence="1">
    <location>
        <begin position="70"/>
        <end position="83"/>
    </location>
</feature>
<dbReference type="RefSeq" id="WP_349876939.1">
    <property type="nucleotide sequence ID" value="NZ_CP157974.1"/>
</dbReference>
<proteinExistence type="predicted"/>